<organism evidence="1 2">
    <name type="scientific">Novipirellula aureliae</name>
    <dbReference type="NCBI Taxonomy" id="2527966"/>
    <lineage>
        <taxon>Bacteria</taxon>
        <taxon>Pseudomonadati</taxon>
        <taxon>Planctomycetota</taxon>
        <taxon>Planctomycetia</taxon>
        <taxon>Pirellulales</taxon>
        <taxon>Pirellulaceae</taxon>
        <taxon>Novipirellula</taxon>
    </lineage>
</organism>
<reference evidence="1 2" key="1">
    <citation type="submission" date="2019-02" db="EMBL/GenBank/DDBJ databases">
        <title>Deep-cultivation of Planctomycetes and their phenomic and genomic characterization uncovers novel biology.</title>
        <authorList>
            <person name="Wiegand S."/>
            <person name="Jogler M."/>
            <person name="Boedeker C."/>
            <person name="Pinto D."/>
            <person name="Vollmers J."/>
            <person name="Rivas-Marin E."/>
            <person name="Kohn T."/>
            <person name="Peeters S.H."/>
            <person name="Heuer A."/>
            <person name="Rast P."/>
            <person name="Oberbeckmann S."/>
            <person name="Bunk B."/>
            <person name="Jeske O."/>
            <person name="Meyerdierks A."/>
            <person name="Storesund J.E."/>
            <person name="Kallscheuer N."/>
            <person name="Luecker S."/>
            <person name="Lage O.M."/>
            <person name="Pohl T."/>
            <person name="Merkel B.J."/>
            <person name="Hornburger P."/>
            <person name="Mueller R.-W."/>
            <person name="Bruemmer F."/>
            <person name="Labrenz M."/>
            <person name="Spormann A.M."/>
            <person name="Op Den Camp H."/>
            <person name="Overmann J."/>
            <person name="Amann R."/>
            <person name="Jetten M.S.M."/>
            <person name="Mascher T."/>
            <person name="Medema M.H."/>
            <person name="Devos D.P."/>
            <person name="Kaster A.-K."/>
            <person name="Ovreas L."/>
            <person name="Rohde M."/>
            <person name="Galperin M.Y."/>
            <person name="Jogler C."/>
        </authorList>
    </citation>
    <scope>NUCLEOTIDE SEQUENCE [LARGE SCALE GENOMIC DNA]</scope>
    <source>
        <strain evidence="1 2">Q31b</strain>
    </source>
</reference>
<dbReference type="SUPFAM" id="SSF52047">
    <property type="entry name" value="RNI-like"/>
    <property type="match status" value="1"/>
</dbReference>
<dbReference type="PROSITE" id="PS51257">
    <property type="entry name" value="PROKAR_LIPOPROTEIN"/>
    <property type="match status" value="1"/>
</dbReference>
<dbReference type="RefSeq" id="WP_197171948.1">
    <property type="nucleotide sequence ID" value="NZ_SJPY01000007.1"/>
</dbReference>
<dbReference type="Gene3D" id="3.80.10.10">
    <property type="entry name" value="Ribonuclease Inhibitor"/>
    <property type="match status" value="1"/>
</dbReference>
<comment type="caution">
    <text evidence="1">The sequence shown here is derived from an EMBL/GenBank/DDBJ whole genome shotgun (WGS) entry which is preliminary data.</text>
</comment>
<evidence type="ECO:0000313" key="1">
    <source>
        <dbReference type="EMBL" id="TWU37554.1"/>
    </source>
</evidence>
<proteinExistence type="predicted"/>
<dbReference type="InterPro" id="IPR032675">
    <property type="entry name" value="LRR_dom_sf"/>
</dbReference>
<evidence type="ECO:0000313" key="2">
    <source>
        <dbReference type="Proteomes" id="UP000315471"/>
    </source>
</evidence>
<gene>
    <name evidence="1" type="ORF">Q31b_43420</name>
</gene>
<dbReference type="EMBL" id="SJPY01000007">
    <property type="protein sequence ID" value="TWU37554.1"/>
    <property type="molecule type" value="Genomic_DNA"/>
</dbReference>
<dbReference type="AlphaFoldDB" id="A0A5C6DN17"/>
<dbReference type="Proteomes" id="UP000315471">
    <property type="component" value="Unassembled WGS sequence"/>
</dbReference>
<name>A0A5C6DN17_9BACT</name>
<accession>A0A5C6DN17</accession>
<protein>
    <recommendedName>
        <fullName evidence="3">Leucine Rich repeats (2 copies)</fullName>
    </recommendedName>
</protein>
<evidence type="ECO:0008006" key="3">
    <source>
        <dbReference type="Google" id="ProtNLM"/>
    </source>
</evidence>
<keyword evidence="2" id="KW-1185">Reference proteome</keyword>
<sequence length="275" mass="31246">MNRSNFIRRLISLFFVAVFIGGCGSSTNELVRYADKNKSLELDLANGRITGITIRKNKSLHYSLDRISALGKCQTIDLVGLSLDADDFEPFSKLPIYSLHMTDCRMTKDARLLISKMEKLTRLDILVPFVGDQIFIDAIKEDPDRIEMEFSDSDLEQLSRLHRLEQLNLGNHRGLTGIGFRAWDANCALRKINLYGSGITDDGIKEISRFSELQTLTLKYSLVTSDGLLVLARIKSLYGPSVWVEDMEDFAIRYNAAYKKHHPEQLIVPFISHLK</sequence>